<feature type="compositionally biased region" description="Low complexity" evidence="1">
    <location>
        <begin position="23"/>
        <end position="45"/>
    </location>
</feature>
<dbReference type="Proteomes" id="UP000245764">
    <property type="component" value="Chromosome 14"/>
</dbReference>
<evidence type="ECO:0000313" key="3">
    <source>
        <dbReference type="Proteomes" id="UP000245764"/>
    </source>
</evidence>
<evidence type="ECO:0000313" key="2">
    <source>
        <dbReference type="EMBL" id="SMR62295.1"/>
    </source>
</evidence>
<feature type="compositionally biased region" description="Low complexity" evidence="1">
    <location>
        <begin position="104"/>
        <end position="123"/>
    </location>
</feature>
<gene>
    <name evidence="2" type="ORF">ZT1E4_G11608</name>
</gene>
<organism evidence="2 3">
    <name type="scientific">Zymoseptoria tritici ST99CH_1E4</name>
    <dbReference type="NCBI Taxonomy" id="1276532"/>
    <lineage>
        <taxon>Eukaryota</taxon>
        <taxon>Fungi</taxon>
        <taxon>Dikarya</taxon>
        <taxon>Ascomycota</taxon>
        <taxon>Pezizomycotina</taxon>
        <taxon>Dothideomycetes</taxon>
        <taxon>Dothideomycetidae</taxon>
        <taxon>Mycosphaerellales</taxon>
        <taxon>Mycosphaerellaceae</taxon>
        <taxon>Zymoseptoria</taxon>
    </lineage>
</organism>
<accession>A0A2H1H8X7</accession>
<dbReference type="AlphaFoldDB" id="A0A2H1H8X7"/>
<dbReference type="EMBL" id="LT854266">
    <property type="protein sequence ID" value="SMR62295.1"/>
    <property type="molecule type" value="Genomic_DNA"/>
</dbReference>
<evidence type="ECO:0000256" key="1">
    <source>
        <dbReference type="SAM" id="MobiDB-lite"/>
    </source>
</evidence>
<feature type="region of interest" description="Disordered" evidence="1">
    <location>
        <begin position="12"/>
        <end position="64"/>
    </location>
</feature>
<name>A0A2H1H8X7_ZYMTR</name>
<proteinExistence type="predicted"/>
<feature type="region of interest" description="Disordered" evidence="1">
    <location>
        <begin position="102"/>
        <end position="130"/>
    </location>
</feature>
<reference evidence="3" key="1">
    <citation type="submission" date="2017-05" db="EMBL/GenBank/DDBJ databases">
        <authorList>
            <person name="Song R."/>
            <person name="Chenine A.L."/>
            <person name="Ruprecht R.M."/>
        </authorList>
    </citation>
    <scope>NUCLEOTIDE SEQUENCE [LARGE SCALE GENOMIC DNA]</scope>
</reference>
<protein>
    <submittedName>
        <fullName evidence="2">Uncharacterized protein</fullName>
    </submittedName>
</protein>
<sequence>MVTQAIMARALATTGEHARERLPSTPSAAAQSSQLPASTTLASAPRPRRSRASPTSRPSTLKSQLESLTSQFTALGKQLVTQKVLPSKSSLFNAIFPPAPPVPVTASPTTALPPSAAPEATSPIITQPVT</sequence>